<dbReference type="EMBL" id="JAIWYP010000016">
    <property type="protein sequence ID" value="KAH3697031.1"/>
    <property type="molecule type" value="Genomic_DNA"/>
</dbReference>
<dbReference type="Proteomes" id="UP000828390">
    <property type="component" value="Unassembled WGS sequence"/>
</dbReference>
<organism evidence="1 2">
    <name type="scientific">Dreissena polymorpha</name>
    <name type="common">Zebra mussel</name>
    <name type="synonym">Mytilus polymorpha</name>
    <dbReference type="NCBI Taxonomy" id="45954"/>
    <lineage>
        <taxon>Eukaryota</taxon>
        <taxon>Metazoa</taxon>
        <taxon>Spiralia</taxon>
        <taxon>Lophotrochozoa</taxon>
        <taxon>Mollusca</taxon>
        <taxon>Bivalvia</taxon>
        <taxon>Autobranchia</taxon>
        <taxon>Heteroconchia</taxon>
        <taxon>Euheterodonta</taxon>
        <taxon>Imparidentia</taxon>
        <taxon>Neoheterodontei</taxon>
        <taxon>Myida</taxon>
        <taxon>Dreissenoidea</taxon>
        <taxon>Dreissenidae</taxon>
        <taxon>Dreissena</taxon>
    </lineage>
</organism>
<keyword evidence="2" id="KW-1185">Reference proteome</keyword>
<evidence type="ECO:0000313" key="2">
    <source>
        <dbReference type="Proteomes" id="UP000828390"/>
    </source>
</evidence>
<sequence length="85" mass="9733">MLDRTDDGAQQWTATRSRLVAITRPNDFEVDRPNFTDMKMKWFTSVIVILSLYADDVEVISICRSLYLQQASQQKGSCGLKERSS</sequence>
<proteinExistence type="predicted"/>
<accession>A0A9D3YDY6</accession>
<protein>
    <submittedName>
        <fullName evidence="1">Uncharacterized protein</fullName>
    </submittedName>
</protein>
<name>A0A9D3YDY6_DREPO</name>
<evidence type="ECO:0000313" key="1">
    <source>
        <dbReference type="EMBL" id="KAH3697031.1"/>
    </source>
</evidence>
<gene>
    <name evidence="1" type="ORF">DPMN_084516</name>
</gene>
<dbReference type="AlphaFoldDB" id="A0A9D3YDY6"/>
<reference evidence="1" key="1">
    <citation type="journal article" date="2019" name="bioRxiv">
        <title>The Genome of the Zebra Mussel, Dreissena polymorpha: A Resource for Invasive Species Research.</title>
        <authorList>
            <person name="McCartney M.A."/>
            <person name="Auch B."/>
            <person name="Kono T."/>
            <person name="Mallez S."/>
            <person name="Zhang Y."/>
            <person name="Obille A."/>
            <person name="Becker A."/>
            <person name="Abrahante J.E."/>
            <person name="Garbe J."/>
            <person name="Badalamenti J.P."/>
            <person name="Herman A."/>
            <person name="Mangelson H."/>
            <person name="Liachko I."/>
            <person name="Sullivan S."/>
            <person name="Sone E.D."/>
            <person name="Koren S."/>
            <person name="Silverstein K.A.T."/>
            <person name="Beckman K.B."/>
            <person name="Gohl D.M."/>
        </authorList>
    </citation>
    <scope>NUCLEOTIDE SEQUENCE</scope>
    <source>
        <strain evidence="1">Duluth1</strain>
        <tissue evidence="1">Whole animal</tissue>
    </source>
</reference>
<reference evidence="1" key="2">
    <citation type="submission" date="2020-11" db="EMBL/GenBank/DDBJ databases">
        <authorList>
            <person name="McCartney M.A."/>
            <person name="Auch B."/>
            <person name="Kono T."/>
            <person name="Mallez S."/>
            <person name="Becker A."/>
            <person name="Gohl D.M."/>
            <person name="Silverstein K.A.T."/>
            <person name="Koren S."/>
            <person name="Bechman K.B."/>
            <person name="Herman A."/>
            <person name="Abrahante J.E."/>
            <person name="Garbe J."/>
        </authorList>
    </citation>
    <scope>NUCLEOTIDE SEQUENCE</scope>
    <source>
        <strain evidence="1">Duluth1</strain>
        <tissue evidence="1">Whole animal</tissue>
    </source>
</reference>
<comment type="caution">
    <text evidence="1">The sequence shown here is derived from an EMBL/GenBank/DDBJ whole genome shotgun (WGS) entry which is preliminary data.</text>
</comment>